<dbReference type="AlphaFoldDB" id="A0AAD5DUW5"/>
<dbReference type="SMART" id="SM00318">
    <property type="entry name" value="SNc"/>
    <property type="match status" value="1"/>
</dbReference>
<keyword evidence="1" id="KW-0732">Signal</keyword>
<dbReference type="PROSITE" id="PS50830">
    <property type="entry name" value="TNASE_3"/>
    <property type="match status" value="1"/>
</dbReference>
<sequence>MAHRTGGVQRAWCPAALILLLAAAAATAQSNPPVFKGVPTRIADGDTLTLPGGTRIRFFGIDAPESDQTCKDAQGETYACGQVATDALRTKIGSSEISCEQRDRDQYGRIVAVCSLPQPDGSSLDLNEWMVLQGNAVAYTRFADDYVAAEAEARAARRGLWQGEFLLPWDYRRGTGQPVTADSFTASGTAAAVAPSPGLAAEEAAAAAAAAAAGAPAPGDGSALTDAETAGGPCLIKGNINRAGDKIYHVPGSPSYEQTQIDESQGERWFCSEEEAVAAGWRAPG</sequence>
<reference evidence="3" key="1">
    <citation type="submission" date="2020-11" db="EMBL/GenBank/DDBJ databases">
        <title>Chlorella ohadii genome sequencing and assembly.</title>
        <authorList>
            <person name="Murik O."/>
            <person name="Treves H."/>
            <person name="Kedem I."/>
            <person name="Shotland Y."/>
            <person name="Kaplan A."/>
        </authorList>
    </citation>
    <scope>NUCLEOTIDE SEQUENCE</scope>
    <source>
        <strain evidence="3">1</strain>
    </source>
</reference>
<dbReference type="Pfam" id="PF00565">
    <property type="entry name" value="SNase"/>
    <property type="match status" value="1"/>
</dbReference>
<protein>
    <recommendedName>
        <fullName evidence="2">TNase-like domain-containing protein</fullName>
    </recommendedName>
</protein>
<name>A0AAD5DUW5_9CHLO</name>
<organism evidence="3 4">
    <name type="scientific">Chlorella ohadii</name>
    <dbReference type="NCBI Taxonomy" id="2649997"/>
    <lineage>
        <taxon>Eukaryota</taxon>
        <taxon>Viridiplantae</taxon>
        <taxon>Chlorophyta</taxon>
        <taxon>core chlorophytes</taxon>
        <taxon>Trebouxiophyceae</taxon>
        <taxon>Chlorellales</taxon>
        <taxon>Chlorellaceae</taxon>
        <taxon>Chlorella clade</taxon>
        <taxon>Chlorella</taxon>
    </lineage>
</organism>
<dbReference type="Gene3D" id="2.40.50.90">
    <property type="match status" value="1"/>
</dbReference>
<dbReference type="EMBL" id="JADXDR010000071">
    <property type="protein sequence ID" value="KAI7840854.1"/>
    <property type="molecule type" value="Genomic_DNA"/>
</dbReference>
<dbReference type="SUPFAM" id="SSF50199">
    <property type="entry name" value="Staphylococcal nuclease"/>
    <property type="match status" value="1"/>
</dbReference>
<dbReference type="Proteomes" id="UP001205105">
    <property type="component" value="Unassembled WGS sequence"/>
</dbReference>
<dbReference type="InterPro" id="IPR035437">
    <property type="entry name" value="SNase_OB-fold_sf"/>
</dbReference>
<accession>A0AAD5DUW5</accession>
<proteinExistence type="predicted"/>
<evidence type="ECO:0000256" key="1">
    <source>
        <dbReference type="SAM" id="SignalP"/>
    </source>
</evidence>
<dbReference type="PANTHER" id="PTHR12302">
    <property type="entry name" value="EBNA2 BINDING PROTEIN P100"/>
    <property type="match status" value="1"/>
</dbReference>
<dbReference type="InterPro" id="IPR016071">
    <property type="entry name" value="Staphylococal_nuclease_OB-fold"/>
</dbReference>
<comment type="caution">
    <text evidence="3">The sequence shown here is derived from an EMBL/GenBank/DDBJ whole genome shotgun (WGS) entry which is preliminary data.</text>
</comment>
<evidence type="ECO:0000313" key="4">
    <source>
        <dbReference type="Proteomes" id="UP001205105"/>
    </source>
</evidence>
<gene>
    <name evidence="3" type="ORF">COHA_005446</name>
</gene>
<evidence type="ECO:0000313" key="3">
    <source>
        <dbReference type="EMBL" id="KAI7840854.1"/>
    </source>
</evidence>
<dbReference type="PANTHER" id="PTHR12302:SF26">
    <property type="entry name" value="BLR1266 PROTEIN"/>
    <property type="match status" value="1"/>
</dbReference>
<evidence type="ECO:0000259" key="2">
    <source>
        <dbReference type="PROSITE" id="PS50830"/>
    </source>
</evidence>
<feature type="domain" description="TNase-like" evidence="2">
    <location>
        <begin position="33"/>
        <end position="163"/>
    </location>
</feature>
<feature type="signal peptide" evidence="1">
    <location>
        <begin position="1"/>
        <end position="28"/>
    </location>
</feature>
<keyword evidence="4" id="KW-1185">Reference proteome</keyword>
<feature type="chain" id="PRO_5042139281" description="TNase-like domain-containing protein" evidence="1">
    <location>
        <begin position="29"/>
        <end position="285"/>
    </location>
</feature>